<proteinExistence type="predicted"/>
<dbReference type="Proteomes" id="UP000831880">
    <property type="component" value="Chromosome"/>
</dbReference>
<dbReference type="GO" id="GO:0016787">
    <property type="term" value="F:hydrolase activity"/>
    <property type="evidence" value="ECO:0007669"/>
    <property type="project" value="UniProtKB-KW"/>
</dbReference>
<reference evidence="1 2" key="1">
    <citation type="submission" date="2022-04" db="EMBL/GenBank/DDBJ databases">
        <title>Halobacillus sp. isolated from saltern.</title>
        <authorList>
            <person name="Won M."/>
            <person name="Lee C.-M."/>
            <person name="Woen H.-Y."/>
            <person name="Kwon S.-W."/>
        </authorList>
    </citation>
    <scope>NUCLEOTIDE SEQUENCE [LARGE SCALE GENOMIC DNA]</scope>
    <source>
        <strain evidence="1 2">SSTM10-2</strain>
    </source>
</reference>
<organism evidence="1 2">
    <name type="scientific">Halobacillus shinanisalinarum</name>
    <dbReference type="NCBI Taxonomy" id="2932258"/>
    <lineage>
        <taxon>Bacteria</taxon>
        <taxon>Bacillati</taxon>
        <taxon>Bacillota</taxon>
        <taxon>Bacilli</taxon>
        <taxon>Bacillales</taxon>
        <taxon>Bacillaceae</taxon>
        <taxon>Halobacillus</taxon>
    </lineage>
</organism>
<accession>A0ABY4GZF7</accession>
<evidence type="ECO:0000313" key="2">
    <source>
        <dbReference type="Proteomes" id="UP000831880"/>
    </source>
</evidence>
<keyword evidence="1" id="KW-0378">Hydrolase</keyword>
<gene>
    <name evidence="1" type="ORF">MUO14_00295</name>
</gene>
<keyword evidence="2" id="KW-1185">Reference proteome</keyword>
<dbReference type="RefSeq" id="WP_244753084.1">
    <property type="nucleotide sequence ID" value="NZ_CP095074.1"/>
</dbReference>
<sequence length="42" mass="4731">MDEPVLPLEERVQVHAENLPSALVITAEHDSMRDEGELFAKN</sequence>
<name>A0ABY4GZF7_9BACI</name>
<protein>
    <submittedName>
        <fullName evidence="1">Alpha/beta hydrolase</fullName>
    </submittedName>
</protein>
<evidence type="ECO:0000313" key="1">
    <source>
        <dbReference type="EMBL" id="UOQ93484.1"/>
    </source>
</evidence>
<dbReference type="EMBL" id="CP095074">
    <property type="protein sequence ID" value="UOQ93484.1"/>
    <property type="molecule type" value="Genomic_DNA"/>
</dbReference>